<evidence type="ECO:0000256" key="2">
    <source>
        <dbReference type="ARBA" id="ARBA00007776"/>
    </source>
</evidence>
<evidence type="ECO:0000256" key="3">
    <source>
        <dbReference type="ARBA" id="ARBA00022475"/>
    </source>
</evidence>
<dbReference type="Pfam" id="PF04093">
    <property type="entry name" value="MreD"/>
    <property type="match status" value="1"/>
</dbReference>
<feature type="transmembrane region" description="Helical" evidence="8">
    <location>
        <begin position="65"/>
        <end position="92"/>
    </location>
</feature>
<dbReference type="GO" id="GO:0005886">
    <property type="term" value="C:plasma membrane"/>
    <property type="evidence" value="ECO:0007669"/>
    <property type="project" value="UniProtKB-SubCell"/>
</dbReference>
<keyword evidence="4 8" id="KW-0812">Transmembrane</keyword>
<evidence type="ECO:0000313" key="10">
    <source>
        <dbReference type="Proteomes" id="UP000306980"/>
    </source>
</evidence>
<keyword evidence="5" id="KW-0133">Cell shape</keyword>
<dbReference type="AlphaFoldDB" id="A0A5S3QH65"/>
<dbReference type="NCBIfam" id="TIGR03426">
    <property type="entry name" value="shape_MreD"/>
    <property type="match status" value="1"/>
</dbReference>
<evidence type="ECO:0000256" key="6">
    <source>
        <dbReference type="ARBA" id="ARBA00022989"/>
    </source>
</evidence>
<keyword evidence="6 8" id="KW-1133">Transmembrane helix</keyword>
<dbReference type="RefSeq" id="WP_138600998.1">
    <property type="nucleotide sequence ID" value="NZ_VCIA01000001.1"/>
</dbReference>
<comment type="subcellular location">
    <subcellularLocation>
        <location evidence="1">Cell membrane</location>
        <topology evidence="1">Multi-pass membrane protein</topology>
    </subcellularLocation>
</comment>
<keyword evidence="7 8" id="KW-0472">Membrane</keyword>
<evidence type="ECO:0000256" key="7">
    <source>
        <dbReference type="ARBA" id="ARBA00023136"/>
    </source>
</evidence>
<gene>
    <name evidence="9" type="primary">mreD</name>
    <name evidence="9" type="ORF">FFL34_02375</name>
</gene>
<dbReference type="Proteomes" id="UP000306980">
    <property type="component" value="Unassembled WGS sequence"/>
</dbReference>
<organism evidence="9 10">
    <name type="scientific">Lentibacillus cibarius</name>
    <dbReference type="NCBI Taxonomy" id="2583219"/>
    <lineage>
        <taxon>Bacteria</taxon>
        <taxon>Bacillati</taxon>
        <taxon>Bacillota</taxon>
        <taxon>Bacilli</taxon>
        <taxon>Bacillales</taxon>
        <taxon>Bacillaceae</taxon>
        <taxon>Lentibacillus</taxon>
    </lineage>
</organism>
<evidence type="ECO:0000256" key="5">
    <source>
        <dbReference type="ARBA" id="ARBA00022960"/>
    </source>
</evidence>
<dbReference type="InterPro" id="IPR007227">
    <property type="entry name" value="Cell_shape_determining_MreD"/>
</dbReference>
<dbReference type="OrthoDB" id="1653857at2"/>
<feature type="transmembrane region" description="Helical" evidence="8">
    <location>
        <begin position="104"/>
        <end position="127"/>
    </location>
</feature>
<protein>
    <submittedName>
        <fullName evidence="9">Rod shape-determining protein MreD</fullName>
    </submittedName>
</protein>
<reference evidence="9 10" key="1">
    <citation type="submission" date="2019-05" db="EMBL/GenBank/DDBJ databases">
        <title>Genomic analysis of Lentibacillus sp. NKC220-2.</title>
        <authorList>
            <person name="Oh Y.J."/>
        </authorList>
    </citation>
    <scope>NUCLEOTIDE SEQUENCE [LARGE SCALE GENOMIC DNA]</scope>
    <source>
        <strain evidence="9 10">NKC220-2</strain>
    </source>
</reference>
<comment type="similarity">
    <text evidence="2">Belongs to the MreD family.</text>
</comment>
<evidence type="ECO:0000256" key="8">
    <source>
        <dbReference type="SAM" id="Phobius"/>
    </source>
</evidence>
<feature type="transmembrane region" description="Helical" evidence="8">
    <location>
        <begin position="139"/>
        <end position="161"/>
    </location>
</feature>
<keyword evidence="3" id="KW-1003">Cell membrane</keyword>
<proteinExistence type="inferred from homology"/>
<evidence type="ECO:0000256" key="1">
    <source>
        <dbReference type="ARBA" id="ARBA00004651"/>
    </source>
</evidence>
<dbReference type="GO" id="GO:0008360">
    <property type="term" value="P:regulation of cell shape"/>
    <property type="evidence" value="ECO:0007669"/>
    <property type="project" value="UniProtKB-KW"/>
</dbReference>
<feature type="transmembrane region" description="Helical" evidence="8">
    <location>
        <begin position="36"/>
        <end position="53"/>
    </location>
</feature>
<comment type="caution">
    <text evidence="9">The sequence shown here is derived from an EMBL/GenBank/DDBJ whole genome shotgun (WGS) entry which is preliminary data.</text>
</comment>
<dbReference type="EMBL" id="VCIA01000001">
    <property type="protein sequence ID" value="TMN21079.1"/>
    <property type="molecule type" value="Genomic_DNA"/>
</dbReference>
<evidence type="ECO:0000313" key="9">
    <source>
        <dbReference type="EMBL" id="TMN21079.1"/>
    </source>
</evidence>
<name>A0A5S3QH65_9BACI</name>
<sequence>MSRILIPVMLFLLLVLEGVALDLLPVSFIANELQLVPHWVLIFLILKIMFFDGEDTSASVIHGLIFGFLIDVVYTGVLGVYMFCYALVIYMIHSLVKVLHANFYAAILLSIIGIALTDIFINIIFSVAGITEMIWQDYLLYRLIPTALANGLFLFVLYPLLTKLLMKWKEERYSKGSTYF</sequence>
<accession>A0A5S3QH65</accession>
<evidence type="ECO:0000256" key="4">
    <source>
        <dbReference type="ARBA" id="ARBA00022692"/>
    </source>
</evidence>